<keyword evidence="2" id="KW-0812">Transmembrane</keyword>
<keyword evidence="2" id="KW-0472">Membrane</keyword>
<feature type="transmembrane region" description="Helical" evidence="2">
    <location>
        <begin position="339"/>
        <end position="357"/>
    </location>
</feature>
<evidence type="ECO:0000256" key="3">
    <source>
        <dbReference type="SAM" id="SignalP"/>
    </source>
</evidence>
<organism evidence="4 5">
    <name type="scientific">Triparma laevis f. inornata</name>
    <dbReference type="NCBI Taxonomy" id="1714386"/>
    <lineage>
        <taxon>Eukaryota</taxon>
        <taxon>Sar</taxon>
        <taxon>Stramenopiles</taxon>
        <taxon>Ochrophyta</taxon>
        <taxon>Bolidophyceae</taxon>
        <taxon>Parmales</taxon>
        <taxon>Triparmaceae</taxon>
        <taxon>Triparma</taxon>
    </lineage>
</organism>
<gene>
    <name evidence="4" type="ORF">TL16_g11802</name>
</gene>
<accession>A0A9W7BPX7</accession>
<dbReference type="EMBL" id="BLQM01000451">
    <property type="protein sequence ID" value="GMH90548.1"/>
    <property type="molecule type" value="Genomic_DNA"/>
</dbReference>
<protein>
    <submittedName>
        <fullName evidence="4">Uncharacterized protein</fullName>
    </submittedName>
</protein>
<feature type="chain" id="PRO_5040823977" evidence="3">
    <location>
        <begin position="35"/>
        <end position="458"/>
    </location>
</feature>
<comment type="caution">
    <text evidence="4">The sequence shown here is derived from an EMBL/GenBank/DDBJ whole genome shotgun (WGS) entry which is preliminary data.</text>
</comment>
<feature type="region of interest" description="Disordered" evidence="1">
    <location>
        <begin position="439"/>
        <end position="458"/>
    </location>
</feature>
<evidence type="ECO:0000256" key="1">
    <source>
        <dbReference type="SAM" id="MobiDB-lite"/>
    </source>
</evidence>
<keyword evidence="2" id="KW-1133">Transmembrane helix</keyword>
<reference evidence="5" key="1">
    <citation type="journal article" date="2023" name="Commun. Biol.">
        <title>Genome analysis of Parmales, the sister group of diatoms, reveals the evolutionary specialization of diatoms from phago-mixotrophs to photoautotrophs.</title>
        <authorList>
            <person name="Ban H."/>
            <person name="Sato S."/>
            <person name="Yoshikawa S."/>
            <person name="Yamada K."/>
            <person name="Nakamura Y."/>
            <person name="Ichinomiya M."/>
            <person name="Sato N."/>
            <person name="Blanc-Mathieu R."/>
            <person name="Endo H."/>
            <person name="Kuwata A."/>
            <person name="Ogata H."/>
        </authorList>
    </citation>
    <scope>NUCLEOTIDE SEQUENCE [LARGE SCALE GENOMIC DNA]</scope>
</reference>
<proteinExistence type="predicted"/>
<feature type="compositionally biased region" description="Low complexity" evidence="1">
    <location>
        <begin position="229"/>
        <end position="240"/>
    </location>
</feature>
<feature type="signal peptide" evidence="3">
    <location>
        <begin position="1"/>
        <end position="34"/>
    </location>
</feature>
<name>A0A9W7BPX7_9STRA</name>
<feature type="region of interest" description="Disordered" evidence="1">
    <location>
        <begin position="216"/>
        <end position="247"/>
    </location>
</feature>
<dbReference type="Proteomes" id="UP001162640">
    <property type="component" value="Unassembled WGS sequence"/>
</dbReference>
<evidence type="ECO:0000313" key="5">
    <source>
        <dbReference type="Proteomes" id="UP001162640"/>
    </source>
</evidence>
<feature type="transmembrane region" description="Helical" evidence="2">
    <location>
        <begin position="363"/>
        <end position="385"/>
    </location>
</feature>
<evidence type="ECO:0000313" key="4">
    <source>
        <dbReference type="EMBL" id="GMH90548.1"/>
    </source>
</evidence>
<keyword evidence="3" id="KW-0732">Signal</keyword>
<dbReference type="AlphaFoldDB" id="A0A9W7BPX7"/>
<evidence type="ECO:0000256" key="2">
    <source>
        <dbReference type="SAM" id="Phobius"/>
    </source>
</evidence>
<sequence>MLIIPEPVYHLTMLPFKHLLTTLLHLSWLSLSFSTDLVGGVDKIVERRLPFSPSSGSISGGPTCQQMNPFCPNDGTSYSFFLAGCTDPNCPTSTGGNFGCLASHPGEQWLYISIASAGNMVFDTTSNSDHDYAVWGPYSSKQTAINACGNLPAPVDCSFDPREDETITVNNVKVAEVYVMLIANYAKVDQPLTAVTSSSNTAGYDCQAVIDFGSPTASPSVSPTPNPTRAPTTSAPTLSPTLPPPPKNESRCECWYKADVVACPIVRYMQDYECGGGSGIYDYECTEVEKVEEDKQYILWNILPIVYKIVFLTSLRLLLGCTLADFGESTIICFRCGNAFWMLLVGNIVLLLAIYLSRCFWPVWAFFMFVWLHFDCILCIVNRVLDAKPKAAPKPTPPRSNLELFAYTNHKRSWKDKAYATFELQKHKKDAKVAKKIEKKNAKGLKNMRKPSYRGGAL</sequence>
<feature type="transmembrane region" description="Helical" evidence="2">
    <location>
        <begin position="297"/>
        <end position="319"/>
    </location>
</feature>
<feature type="compositionally biased region" description="Basic residues" evidence="1">
    <location>
        <begin position="442"/>
        <end position="452"/>
    </location>
</feature>